<accession>A0A392VL23</accession>
<comment type="caution">
    <text evidence="1">The sequence shown here is derived from an EMBL/GenBank/DDBJ whole genome shotgun (WGS) entry which is preliminary data.</text>
</comment>
<dbReference type="Proteomes" id="UP000265520">
    <property type="component" value="Unassembled WGS sequence"/>
</dbReference>
<keyword evidence="2" id="KW-1185">Reference proteome</keyword>
<protein>
    <submittedName>
        <fullName evidence="1">Uncharacterized protein</fullName>
    </submittedName>
</protein>
<name>A0A392VL23_9FABA</name>
<organism evidence="1 2">
    <name type="scientific">Trifolium medium</name>
    <dbReference type="NCBI Taxonomy" id="97028"/>
    <lineage>
        <taxon>Eukaryota</taxon>
        <taxon>Viridiplantae</taxon>
        <taxon>Streptophyta</taxon>
        <taxon>Embryophyta</taxon>
        <taxon>Tracheophyta</taxon>
        <taxon>Spermatophyta</taxon>
        <taxon>Magnoliopsida</taxon>
        <taxon>eudicotyledons</taxon>
        <taxon>Gunneridae</taxon>
        <taxon>Pentapetalae</taxon>
        <taxon>rosids</taxon>
        <taxon>fabids</taxon>
        <taxon>Fabales</taxon>
        <taxon>Fabaceae</taxon>
        <taxon>Papilionoideae</taxon>
        <taxon>50 kb inversion clade</taxon>
        <taxon>NPAAA clade</taxon>
        <taxon>Hologalegina</taxon>
        <taxon>IRL clade</taxon>
        <taxon>Trifolieae</taxon>
        <taxon>Trifolium</taxon>
    </lineage>
</organism>
<evidence type="ECO:0000313" key="1">
    <source>
        <dbReference type="EMBL" id="MCI88132.1"/>
    </source>
</evidence>
<evidence type="ECO:0000313" key="2">
    <source>
        <dbReference type="Proteomes" id="UP000265520"/>
    </source>
</evidence>
<feature type="non-terminal residue" evidence="1">
    <location>
        <position position="1"/>
    </location>
</feature>
<reference evidence="1 2" key="1">
    <citation type="journal article" date="2018" name="Front. Plant Sci.">
        <title>Red Clover (Trifolium pratense) and Zigzag Clover (T. medium) - A Picture of Genomic Similarities and Differences.</title>
        <authorList>
            <person name="Dluhosova J."/>
            <person name="Istvanek J."/>
            <person name="Nedelnik J."/>
            <person name="Repkova J."/>
        </authorList>
    </citation>
    <scope>NUCLEOTIDE SEQUENCE [LARGE SCALE GENOMIC DNA]</scope>
    <source>
        <strain evidence="2">cv. 10/8</strain>
        <tissue evidence="1">Leaf</tissue>
    </source>
</reference>
<proteinExistence type="predicted"/>
<dbReference type="EMBL" id="LXQA011184814">
    <property type="protein sequence ID" value="MCI88132.1"/>
    <property type="molecule type" value="Genomic_DNA"/>
</dbReference>
<dbReference type="AlphaFoldDB" id="A0A392VL23"/>
<sequence>VLFHRDPPYLKLVTNVTASSFTIEIISF</sequence>